<evidence type="ECO:0000256" key="4">
    <source>
        <dbReference type="ARBA" id="ARBA00022801"/>
    </source>
</evidence>
<dbReference type="AlphaFoldDB" id="A0A1B2DPV0"/>
<accession>A0A1B2DPV0</accession>
<dbReference type="RefSeq" id="WP_099520722.1">
    <property type="nucleotide sequence ID" value="NZ_CP016808.1"/>
</dbReference>
<gene>
    <name evidence="7" type="ORF">BBD42_27000</name>
</gene>
<dbReference type="InterPro" id="IPR023562">
    <property type="entry name" value="ClpP/TepA"/>
</dbReference>
<dbReference type="GO" id="GO:0006515">
    <property type="term" value="P:protein quality control for misfolded or incompletely synthesized proteins"/>
    <property type="evidence" value="ECO:0007669"/>
    <property type="project" value="TreeGrafter"/>
</dbReference>
<keyword evidence="2" id="KW-0963">Cytoplasm</keyword>
<dbReference type="GO" id="GO:0004252">
    <property type="term" value="F:serine-type endopeptidase activity"/>
    <property type="evidence" value="ECO:0007669"/>
    <property type="project" value="InterPro"/>
</dbReference>
<evidence type="ECO:0000256" key="1">
    <source>
        <dbReference type="ARBA" id="ARBA00007039"/>
    </source>
</evidence>
<keyword evidence="4" id="KW-0378">Hydrolase</keyword>
<name>A0A1B2DPV0_9BACL</name>
<dbReference type="PRINTS" id="PR00127">
    <property type="entry name" value="CLPPROTEASEP"/>
</dbReference>
<evidence type="ECO:0000256" key="5">
    <source>
        <dbReference type="ARBA" id="ARBA00022825"/>
    </source>
</evidence>
<organism evidence="7">
    <name type="scientific">Paenibacillus sp. BIHB 4019</name>
    <dbReference type="NCBI Taxonomy" id="1870819"/>
    <lineage>
        <taxon>Bacteria</taxon>
        <taxon>Bacillati</taxon>
        <taxon>Bacillota</taxon>
        <taxon>Bacilli</taxon>
        <taxon>Bacillales</taxon>
        <taxon>Paenibacillaceae</taxon>
        <taxon>Paenibacillus</taxon>
    </lineage>
</organism>
<dbReference type="Pfam" id="PF00574">
    <property type="entry name" value="CLP_protease"/>
    <property type="match status" value="1"/>
</dbReference>
<dbReference type="GO" id="GO:0009368">
    <property type="term" value="C:endopeptidase Clp complex"/>
    <property type="evidence" value="ECO:0007669"/>
    <property type="project" value="TreeGrafter"/>
</dbReference>
<dbReference type="GO" id="GO:0004176">
    <property type="term" value="F:ATP-dependent peptidase activity"/>
    <property type="evidence" value="ECO:0007669"/>
    <property type="project" value="InterPro"/>
</dbReference>
<dbReference type="InterPro" id="IPR029045">
    <property type="entry name" value="ClpP/crotonase-like_dom_sf"/>
</dbReference>
<keyword evidence="5" id="KW-0720">Serine protease</keyword>
<evidence type="ECO:0000256" key="6">
    <source>
        <dbReference type="RuleBase" id="RU003567"/>
    </source>
</evidence>
<evidence type="ECO:0000256" key="2">
    <source>
        <dbReference type="ARBA" id="ARBA00022490"/>
    </source>
</evidence>
<sequence length="382" mass="41208">MGNKFWTVQAAANKSAELVLYGPISTTSWYGDEVTPKKLVADLKALGNVSKLTVRINSSGGDVFAGIAIYTVLKTFKAKVITRVDGLAASAASIIAMAGDEILMPTGSMMMIHNPWTTVVGESKDLRQTANLLDNIRESLINIYVEKTGKSRSVIGKQMDDETWLGADDALKQGYATAVTSERIAASMDKGSASFNGKVFDLSMYKQAPAAAAVALPHSPAPSPEYSAAKTEAFRIAALEGIRSADNGHIIDAAIMDGRTAGDVSMEIVRGWAQKNDQAEEDASVARMAAYANELIEKKHGPQRRSVHDEHAEGISAEINRLQGRPNQTASGNSSADVVAEINSIRSGMWRYRNDEPFVSTGDETADFMILEAYKIQAKRER</sequence>
<protein>
    <recommendedName>
        <fullName evidence="6">ATP-dependent Clp protease proteolytic subunit</fullName>
    </recommendedName>
</protein>
<dbReference type="EMBL" id="CP016808">
    <property type="protein sequence ID" value="ANY69732.1"/>
    <property type="molecule type" value="Genomic_DNA"/>
</dbReference>
<comment type="similarity">
    <text evidence="1 6">Belongs to the peptidase S14 family.</text>
</comment>
<dbReference type="NCBIfam" id="NF045542">
    <property type="entry name" value="Clp_rel_HeadMat"/>
    <property type="match status" value="1"/>
</dbReference>
<dbReference type="SUPFAM" id="SSF52096">
    <property type="entry name" value="ClpP/crotonase"/>
    <property type="match status" value="1"/>
</dbReference>
<dbReference type="InterPro" id="IPR001907">
    <property type="entry name" value="ClpP"/>
</dbReference>
<keyword evidence="3" id="KW-0645">Protease</keyword>
<dbReference type="GO" id="GO:0051117">
    <property type="term" value="F:ATPase binding"/>
    <property type="evidence" value="ECO:0007669"/>
    <property type="project" value="TreeGrafter"/>
</dbReference>
<dbReference type="CDD" id="cd07016">
    <property type="entry name" value="S14_ClpP_1"/>
    <property type="match status" value="1"/>
</dbReference>
<evidence type="ECO:0000313" key="7">
    <source>
        <dbReference type="EMBL" id="ANY69732.1"/>
    </source>
</evidence>
<dbReference type="PANTHER" id="PTHR10381:SF70">
    <property type="entry name" value="ATP-DEPENDENT CLP PROTEASE PROTEOLYTIC SUBUNIT"/>
    <property type="match status" value="1"/>
</dbReference>
<evidence type="ECO:0000256" key="3">
    <source>
        <dbReference type="ARBA" id="ARBA00022670"/>
    </source>
</evidence>
<reference evidence="7" key="1">
    <citation type="submission" date="2016-08" db="EMBL/GenBank/DDBJ databases">
        <title>Complete Genome Seqeunce of Paenibacillus sp. BIHB 4019 from tea rhizoplane.</title>
        <authorList>
            <person name="Thakur R."/>
            <person name="Swarnkar M.K."/>
            <person name="Gulati A."/>
        </authorList>
    </citation>
    <scope>NUCLEOTIDE SEQUENCE [LARGE SCALE GENOMIC DNA]</scope>
    <source>
        <strain evidence="7">BIHB4019</strain>
    </source>
</reference>
<dbReference type="Gene3D" id="3.90.226.10">
    <property type="entry name" value="2-enoyl-CoA Hydratase, Chain A, domain 1"/>
    <property type="match status" value="1"/>
</dbReference>
<proteinExistence type="inferred from homology"/>
<dbReference type="PANTHER" id="PTHR10381">
    <property type="entry name" value="ATP-DEPENDENT CLP PROTEASE PROTEOLYTIC SUBUNIT"/>
    <property type="match status" value="1"/>
</dbReference>